<name>A0ABN7RT01_THEXY</name>
<organism evidence="2 3">
    <name type="scientific">Thermobacillus xylanilyticus</name>
    <dbReference type="NCBI Taxonomy" id="76633"/>
    <lineage>
        <taxon>Bacteria</taxon>
        <taxon>Bacillati</taxon>
        <taxon>Bacillota</taxon>
        <taxon>Bacilli</taxon>
        <taxon>Bacillales</taxon>
        <taxon>Paenibacillaceae</taxon>
        <taxon>Thermobacillus</taxon>
    </lineage>
</organism>
<evidence type="ECO:0000259" key="1">
    <source>
        <dbReference type="Pfam" id="PF01323"/>
    </source>
</evidence>
<dbReference type="PANTHER" id="PTHR13887">
    <property type="entry name" value="GLUTATHIONE S-TRANSFERASE KAPPA"/>
    <property type="match status" value="1"/>
</dbReference>
<accession>A0ABN7RT01</accession>
<evidence type="ECO:0000313" key="2">
    <source>
        <dbReference type="EMBL" id="CAG5079895.1"/>
    </source>
</evidence>
<comment type="caution">
    <text evidence="2">The sequence shown here is derived from an EMBL/GenBank/DDBJ whole genome shotgun (WGS) entry which is preliminary data.</text>
</comment>
<feature type="domain" description="DSBA-like thioredoxin" evidence="1">
    <location>
        <begin position="3"/>
        <end position="204"/>
    </location>
</feature>
<protein>
    <submittedName>
        <fullName evidence="2">Monomeric thiol disulfide oxidoreductase, FrnE protein</fullName>
    </submittedName>
</protein>
<reference evidence="2 3" key="1">
    <citation type="submission" date="2021-04" db="EMBL/GenBank/DDBJ databases">
        <authorList>
            <person name="Rakotoarivonina H."/>
        </authorList>
    </citation>
    <scope>NUCLEOTIDE SEQUENCE [LARGE SCALE GENOMIC DNA]</scope>
    <source>
        <strain evidence="2 3">XE</strain>
    </source>
</reference>
<dbReference type="EMBL" id="CAJRAY010000018">
    <property type="protein sequence ID" value="CAG5079895.1"/>
    <property type="molecule type" value="Genomic_DNA"/>
</dbReference>
<dbReference type="InterPro" id="IPR001853">
    <property type="entry name" value="DSBA-like_thioredoxin_dom"/>
</dbReference>
<sequence>MKVEIWSDVACPFCYIGKHRFEEGLSRFEHKDDVTVEYRSFQLDPHAAREPERDLYDVLAAKFGISREQAVQMNQRVAEQGREVGIDFRFGVVIPSNTLDAHRLIKFAGRHGKEQDVIERLFEAYFTSGRNVADHRTLADIAEQAGLDRKAAEEMLKSGAHADEVEADGIEASRLGARGVPFFVINRKYGVSGAQPDSVFLDVLQQAWQDEHPLIMTESDASGEVCEDGTCKPDK</sequence>
<proteinExistence type="predicted"/>
<dbReference type="Pfam" id="PF01323">
    <property type="entry name" value="DSBA"/>
    <property type="match status" value="1"/>
</dbReference>
<keyword evidence="3" id="KW-1185">Reference proteome</keyword>
<gene>
    <name evidence="2" type="primary">txxe 262-frnE</name>
    <name evidence="2" type="ORF">TXXE_03500</name>
</gene>
<dbReference type="PANTHER" id="PTHR13887:SF41">
    <property type="entry name" value="THIOREDOXIN SUPERFAMILY PROTEIN"/>
    <property type="match status" value="1"/>
</dbReference>
<dbReference type="SUPFAM" id="SSF52833">
    <property type="entry name" value="Thioredoxin-like"/>
    <property type="match status" value="1"/>
</dbReference>
<evidence type="ECO:0000313" key="3">
    <source>
        <dbReference type="Proteomes" id="UP000681526"/>
    </source>
</evidence>
<dbReference type="CDD" id="cd03024">
    <property type="entry name" value="DsbA_FrnE"/>
    <property type="match status" value="1"/>
</dbReference>
<dbReference type="InterPro" id="IPR036249">
    <property type="entry name" value="Thioredoxin-like_sf"/>
</dbReference>
<dbReference type="RefSeq" id="WP_213483488.1">
    <property type="nucleotide sequence ID" value="NZ_CAJRAY010000018.1"/>
</dbReference>
<dbReference type="Proteomes" id="UP000681526">
    <property type="component" value="Unassembled WGS sequence"/>
</dbReference>
<dbReference type="Gene3D" id="3.40.30.10">
    <property type="entry name" value="Glutaredoxin"/>
    <property type="match status" value="1"/>
</dbReference>